<sequence length="139" mass="16023">MLMRKKTVLSRQLSRQSDAACLCAGDYNEVLRSNGKTGMCKPQWQIDDFRNALSDSDLTDLGYQGSKYTWCNRRQHPNTVWARLDRACGNSSWITQFANTKVVHKAAPYSDHSLLVISWGVDSGFQRGRRKKQFRFETR</sequence>
<proteinExistence type="predicted"/>
<dbReference type="EMBL" id="JACGWN010000001">
    <property type="protein sequence ID" value="KAL0462113.1"/>
    <property type="molecule type" value="Genomic_DNA"/>
</dbReference>
<dbReference type="Gene3D" id="3.60.10.10">
    <property type="entry name" value="Endonuclease/exonuclease/phosphatase"/>
    <property type="match status" value="1"/>
</dbReference>
<comment type="caution">
    <text evidence="1">The sequence shown here is derived from an EMBL/GenBank/DDBJ whole genome shotgun (WGS) entry which is preliminary data.</text>
</comment>
<reference evidence="1" key="1">
    <citation type="submission" date="2020-06" db="EMBL/GenBank/DDBJ databases">
        <authorList>
            <person name="Li T."/>
            <person name="Hu X."/>
            <person name="Zhang T."/>
            <person name="Song X."/>
            <person name="Zhang H."/>
            <person name="Dai N."/>
            <person name="Sheng W."/>
            <person name="Hou X."/>
            <person name="Wei L."/>
        </authorList>
    </citation>
    <scope>NUCLEOTIDE SEQUENCE</scope>
    <source>
        <strain evidence="1">KEN1</strain>
        <tissue evidence="1">Leaf</tissue>
    </source>
</reference>
<evidence type="ECO:0000313" key="1">
    <source>
        <dbReference type="EMBL" id="KAL0462113.1"/>
    </source>
</evidence>
<dbReference type="InterPro" id="IPR036691">
    <property type="entry name" value="Endo/exonu/phosph_ase_sf"/>
</dbReference>
<gene>
    <name evidence="1" type="ORF">Slati_0098900</name>
</gene>
<name>A0AAW2Y8N9_9LAMI</name>
<dbReference type="PANTHER" id="PTHR33710:SF62">
    <property type="entry name" value="DUF4283 DOMAIN PROTEIN"/>
    <property type="match status" value="1"/>
</dbReference>
<organism evidence="1">
    <name type="scientific">Sesamum latifolium</name>
    <dbReference type="NCBI Taxonomy" id="2727402"/>
    <lineage>
        <taxon>Eukaryota</taxon>
        <taxon>Viridiplantae</taxon>
        <taxon>Streptophyta</taxon>
        <taxon>Embryophyta</taxon>
        <taxon>Tracheophyta</taxon>
        <taxon>Spermatophyta</taxon>
        <taxon>Magnoliopsida</taxon>
        <taxon>eudicotyledons</taxon>
        <taxon>Gunneridae</taxon>
        <taxon>Pentapetalae</taxon>
        <taxon>asterids</taxon>
        <taxon>lamiids</taxon>
        <taxon>Lamiales</taxon>
        <taxon>Pedaliaceae</taxon>
        <taxon>Sesamum</taxon>
    </lineage>
</organism>
<protein>
    <submittedName>
        <fullName evidence="1">Uncharacterized protein</fullName>
    </submittedName>
</protein>
<dbReference type="PANTHER" id="PTHR33710">
    <property type="entry name" value="BNAC02G09200D PROTEIN"/>
    <property type="match status" value="1"/>
</dbReference>
<reference evidence="1" key="2">
    <citation type="journal article" date="2024" name="Plant">
        <title>Genomic evolution and insights into agronomic trait innovations of Sesamum species.</title>
        <authorList>
            <person name="Miao H."/>
            <person name="Wang L."/>
            <person name="Qu L."/>
            <person name="Liu H."/>
            <person name="Sun Y."/>
            <person name="Le M."/>
            <person name="Wang Q."/>
            <person name="Wei S."/>
            <person name="Zheng Y."/>
            <person name="Lin W."/>
            <person name="Duan Y."/>
            <person name="Cao H."/>
            <person name="Xiong S."/>
            <person name="Wang X."/>
            <person name="Wei L."/>
            <person name="Li C."/>
            <person name="Ma Q."/>
            <person name="Ju M."/>
            <person name="Zhao R."/>
            <person name="Li G."/>
            <person name="Mu C."/>
            <person name="Tian Q."/>
            <person name="Mei H."/>
            <person name="Zhang T."/>
            <person name="Gao T."/>
            <person name="Zhang H."/>
        </authorList>
    </citation>
    <scope>NUCLEOTIDE SEQUENCE</scope>
    <source>
        <strain evidence="1">KEN1</strain>
    </source>
</reference>
<accession>A0AAW2Y8N9</accession>
<dbReference type="AlphaFoldDB" id="A0AAW2Y8N9"/>
<dbReference type="SUPFAM" id="SSF56219">
    <property type="entry name" value="DNase I-like"/>
    <property type="match status" value="1"/>
</dbReference>